<organism evidence="1 2">
    <name type="scientific">Bibersteinia trehalosi USDA-ARS-USMARC-189</name>
    <dbReference type="NCBI Taxonomy" id="1263831"/>
    <lineage>
        <taxon>Bacteria</taxon>
        <taxon>Pseudomonadati</taxon>
        <taxon>Pseudomonadota</taxon>
        <taxon>Gammaproteobacteria</taxon>
        <taxon>Pasteurellales</taxon>
        <taxon>Pasteurellaceae</taxon>
        <taxon>Bibersteinia</taxon>
    </lineage>
</organism>
<reference evidence="1 2" key="1">
    <citation type="submission" date="2013-12" db="EMBL/GenBank/DDBJ databases">
        <title>Annotation of the Bibersteinia trehalosi USDA-ARS-USMARC-189 complete genome.</title>
        <authorList>
            <person name="Harhay G.P."/>
            <person name="McVey S."/>
            <person name="Clawson M.L."/>
            <person name="Bono J."/>
            <person name="Heaton M.P."/>
            <person name="Chitko-Mckown C.G."/>
            <person name="Harhay D.M."/>
            <person name="Smith T.P.L."/>
        </authorList>
    </citation>
    <scope>NUCLEOTIDE SEQUENCE [LARGE SCALE GENOMIC DNA]</scope>
    <source>
        <strain evidence="1 2">USDA-ARS-USMARC-189</strain>
    </source>
</reference>
<dbReference type="Proteomes" id="UP000019092">
    <property type="component" value="Chromosome"/>
</dbReference>
<sequence length="37" mass="4076">MSIVAPCNGNEHSDHNKQAINFAEKIAKLIACLLFSF</sequence>
<protein>
    <submittedName>
        <fullName evidence="1">Uncharacterized protein</fullName>
    </submittedName>
</protein>
<name>A0ABM5PA19_BIBTR</name>
<dbReference type="EMBL" id="CP006955">
    <property type="protein sequence ID" value="AHG82980.1"/>
    <property type="molecule type" value="Genomic_DNA"/>
</dbReference>
<gene>
    <name evidence="1" type="ORF">F543_1170</name>
</gene>
<keyword evidence="2" id="KW-1185">Reference proteome</keyword>
<accession>A0ABM5PA19</accession>
<proteinExistence type="predicted"/>
<evidence type="ECO:0000313" key="2">
    <source>
        <dbReference type="Proteomes" id="UP000019092"/>
    </source>
</evidence>
<evidence type="ECO:0000313" key="1">
    <source>
        <dbReference type="EMBL" id="AHG82980.1"/>
    </source>
</evidence>